<evidence type="ECO:0000259" key="1">
    <source>
        <dbReference type="Pfam" id="PF25191"/>
    </source>
</evidence>
<dbReference type="EMBL" id="WHUV01000002">
    <property type="protein sequence ID" value="MQA54835.1"/>
    <property type="molecule type" value="Genomic_DNA"/>
</dbReference>
<gene>
    <name evidence="2" type="ORF">GDH07_16080</name>
</gene>
<proteinExistence type="predicted"/>
<reference evidence="2 3" key="1">
    <citation type="submission" date="2019-10" db="EMBL/GenBank/DDBJ databases">
        <title>Pseudomonas dajingensis sp. nov., isolated from the profound head ulcers of farmed Murray cod (Maccullochella peelii peelii).</title>
        <authorList>
            <person name="Liu Y."/>
        </authorList>
    </citation>
    <scope>NUCLEOTIDE SEQUENCE [LARGE SCALE GENOMIC DNA]</scope>
    <source>
        <strain evidence="2 3">MC042</strain>
    </source>
</reference>
<protein>
    <recommendedName>
        <fullName evidence="1">DUF7832 domain-containing protein</fullName>
    </recommendedName>
</protein>
<evidence type="ECO:0000313" key="2">
    <source>
        <dbReference type="EMBL" id="MQA54835.1"/>
    </source>
</evidence>
<dbReference type="RefSeq" id="WP_152898159.1">
    <property type="nucleotide sequence ID" value="NZ_CP191492.1"/>
</dbReference>
<evidence type="ECO:0000313" key="3">
    <source>
        <dbReference type="Proteomes" id="UP000486534"/>
    </source>
</evidence>
<feature type="domain" description="DUF7832" evidence="1">
    <location>
        <begin position="2"/>
        <end position="116"/>
    </location>
</feature>
<organism evidence="2 3">
    <name type="scientific">Pseudomonas piscis</name>
    <dbReference type="NCBI Taxonomy" id="2614538"/>
    <lineage>
        <taxon>Bacteria</taxon>
        <taxon>Pseudomonadati</taxon>
        <taxon>Pseudomonadota</taxon>
        <taxon>Gammaproteobacteria</taxon>
        <taxon>Pseudomonadales</taxon>
        <taxon>Pseudomonadaceae</taxon>
        <taxon>Pseudomonas</taxon>
    </lineage>
</organism>
<comment type="caution">
    <text evidence="2">The sequence shown here is derived from an EMBL/GenBank/DDBJ whole genome shotgun (WGS) entry which is preliminary data.</text>
</comment>
<dbReference type="Pfam" id="PF25191">
    <property type="entry name" value="DUF7832"/>
    <property type="match status" value="1"/>
</dbReference>
<accession>A0A7X1PPB9</accession>
<dbReference type="InterPro" id="IPR057154">
    <property type="entry name" value="DUF7832"/>
</dbReference>
<dbReference type="AlphaFoldDB" id="A0A7X1PPB9"/>
<dbReference type="Proteomes" id="UP000486534">
    <property type="component" value="Unassembled WGS sequence"/>
</dbReference>
<name>A0A7X1PPB9_9PSED</name>
<sequence length="149" mass="16952">MKYDDASWHYGGDFPSDLPPSAGGTHIGLFLAWMLLNGFASEELEEDAAEELAQLRSRKLDGREFLFKMLDERLYDEDFNAEGNAFAAAYYAGKDSNGRYSEDYEQLLAPVPDTIYRVENSWSNYDLLAPVLDGRLAQWRAMGRPEHLD</sequence>